<gene>
    <name evidence="2" type="ORF">Slati_1403200</name>
</gene>
<dbReference type="InterPro" id="IPR000477">
    <property type="entry name" value="RT_dom"/>
</dbReference>
<name>A0AAW2X3N0_9LAMI</name>
<protein>
    <submittedName>
        <fullName evidence="2">Mitochondrial protein</fullName>
    </submittedName>
</protein>
<dbReference type="Pfam" id="PF00078">
    <property type="entry name" value="RVT_1"/>
    <property type="match status" value="1"/>
</dbReference>
<dbReference type="EMBL" id="JACGWN010000005">
    <property type="protein sequence ID" value="KAL0448468.1"/>
    <property type="molecule type" value="Genomic_DNA"/>
</dbReference>
<organism evidence="2">
    <name type="scientific">Sesamum latifolium</name>
    <dbReference type="NCBI Taxonomy" id="2727402"/>
    <lineage>
        <taxon>Eukaryota</taxon>
        <taxon>Viridiplantae</taxon>
        <taxon>Streptophyta</taxon>
        <taxon>Embryophyta</taxon>
        <taxon>Tracheophyta</taxon>
        <taxon>Spermatophyta</taxon>
        <taxon>Magnoliopsida</taxon>
        <taxon>eudicotyledons</taxon>
        <taxon>Gunneridae</taxon>
        <taxon>Pentapetalae</taxon>
        <taxon>asterids</taxon>
        <taxon>lamiids</taxon>
        <taxon>Lamiales</taxon>
        <taxon>Pedaliaceae</taxon>
        <taxon>Sesamum</taxon>
    </lineage>
</organism>
<accession>A0AAW2X3N0</accession>
<dbReference type="AlphaFoldDB" id="A0AAW2X3N0"/>
<reference evidence="2" key="1">
    <citation type="submission" date="2020-06" db="EMBL/GenBank/DDBJ databases">
        <authorList>
            <person name="Li T."/>
            <person name="Hu X."/>
            <person name="Zhang T."/>
            <person name="Song X."/>
            <person name="Zhang H."/>
            <person name="Dai N."/>
            <person name="Sheng W."/>
            <person name="Hou X."/>
            <person name="Wei L."/>
        </authorList>
    </citation>
    <scope>NUCLEOTIDE SEQUENCE</scope>
    <source>
        <strain evidence="2">KEN1</strain>
        <tissue evidence="2">Leaf</tissue>
    </source>
</reference>
<feature type="domain" description="Reverse transcriptase" evidence="1">
    <location>
        <begin position="1"/>
        <end position="137"/>
    </location>
</feature>
<proteinExistence type="predicted"/>
<dbReference type="PANTHER" id="PTHR46890:SF48">
    <property type="entry name" value="RNA-DIRECTED DNA POLYMERASE"/>
    <property type="match status" value="1"/>
</dbReference>
<comment type="caution">
    <text evidence="2">The sequence shown here is derived from an EMBL/GenBank/DDBJ whole genome shotgun (WGS) entry which is preliminary data.</text>
</comment>
<sequence length="190" mass="21334">MTCVSLVSFSFLLNGEQFGFLRPERGLRQGDLLSPYLFLLCAEAFSGMIRKPEEVGSIRGIAVSCSTPPISHLLFADDTLIFSEASTEALMCIRTLLSLFENASGLKINLLKSAMVISHNVEMERRQELEQIMGVTVVMTSILAYRLVRDGRRRNFSRELKIVFGASYIIGRLRNSHKRGGQFSCERCCK</sequence>
<dbReference type="InterPro" id="IPR052343">
    <property type="entry name" value="Retrotransposon-Effector_Assoc"/>
</dbReference>
<dbReference type="PROSITE" id="PS50878">
    <property type="entry name" value="RT_POL"/>
    <property type="match status" value="1"/>
</dbReference>
<evidence type="ECO:0000313" key="2">
    <source>
        <dbReference type="EMBL" id="KAL0448468.1"/>
    </source>
</evidence>
<evidence type="ECO:0000259" key="1">
    <source>
        <dbReference type="PROSITE" id="PS50878"/>
    </source>
</evidence>
<reference evidence="2" key="2">
    <citation type="journal article" date="2024" name="Plant">
        <title>Genomic evolution and insights into agronomic trait innovations of Sesamum species.</title>
        <authorList>
            <person name="Miao H."/>
            <person name="Wang L."/>
            <person name="Qu L."/>
            <person name="Liu H."/>
            <person name="Sun Y."/>
            <person name="Le M."/>
            <person name="Wang Q."/>
            <person name="Wei S."/>
            <person name="Zheng Y."/>
            <person name="Lin W."/>
            <person name="Duan Y."/>
            <person name="Cao H."/>
            <person name="Xiong S."/>
            <person name="Wang X."/>
            <person name="Wei L."/>
            <person name="Li C."/>
            <person name="Ma Q."/>
            <person name="Ju M."/>
            <person name="Zhao R."/>
            <person name="Li G."/>
            <person name="Mu C."/>
            <person name="Tian Q."/>
            <person name="Mei H."/>
            <person name="Zhang T."/>
            <person name="Gao T."/>
            <person name="Zhang H."/>
        </authorList>
    </citation>
    <scope>NUCLEOTIDE SEQUENCE</scope>
    <source>
        <strain evidence="2">KEN1</strain>
    </source>
</reference>
<dbReference type="PANTHER" id="PTHR46890">
    <property type="entry name" value="NON-LTR RETROLELEMENT REVERSE TRANSCRIPTASE-LIKE PROTEIN-RELATED"/>
    <property type="match status" value="1"/>
</dbReference>